<dbReference type="InterPro" id="IPR007737">
    <property type="entry name" value="Mga_HTH"/>
</dbReference>
<dbReference type="EMBL" id="NIBQ01000003">
    <property type="protein sequence ID" value="OUZ30556.1"/>
    <property type="molecule type" value="Genomic_DNA"/>
</dbReference>
<dbReference type="Proteomes" id="UP000196151">
    <property type="component" value="Chromosome"/>
</dbReference>
<gene>
    <name evidence="5" type="ORF">A5889_002158</name>
    <name evidence="4" type="ORF">A5889_002844</name>
</gene>
<dbReference type="Gene3D" id="1.10.10.10">
    <property type="entry name" value="Winged helix-like DNA-binding domain superfamily/Winged helix DNA-binding domain"/>
    <property type="match status" value="1"/>
</dbReference>
<evidence type="ECO:0000256" key="2">
    <source>
        <dbReference type="ARBA" id="ARBA00023163"/>
    </source>
</evidence>
<evidence type="ECO:0000259" key="3">
    <source>
        <dbReference type="Pfam" id="PF05043"/>
    </source>
</evidence>
<dbReference type="AlphaFoldDB" id="A0A200J001"/>
<keyword evidence="1" id="KW-0805">Transcription regulation</keyword>
<name>A0A200J001_9ENTE</name>
<evidence type="ECO:0000313" key="5">
    <source>
        <dbReference type="EMBL" id="WYJ94645.1"/>
    </source>
</evidence>
<dbReference type="InterPro" id="IPR036388">
    <property type="entry name" value="WH-like_DNA-bd_sf"/>
</dbReference>
<evidence type="ECO:0000313" key="6">
    <source>
        <dbReference type="Proteomes" id="UP000196151"/>
    </source>
</evidence>
<organism evidence="4">
    <name type="scientific">Candidatus Enterococcus dunnyi</name>
    <dbReference type="NCBI Taxonomy" id="1834192"/>
    <lineage>
        <taxon>Bacteria</taxon>
        <taxon>Bacillati</taxon>
        <taxon>Bacillota</taxon>
        <taxon>Bacilli</taxon>
        <taxon>Lactobacillales</taxon>
        <taxon>Enterococcaceae</taxon>
        <taxon>Enterococcus</taxon>
    </lineage>
</organism>
<dbReference type="Pfam" id="PF05043">
    <property type="entry name" value="Mga"/>
    <property type="match status" value="1"/>
</dbReference>
<evidence type="ECO:0000313" key="4">
    <source>
        <dbReference type="EMBL" id="OUZ30556.1"/>
    </source>
</evidence>
<keyword evidence="2" id="KW-0804">Transcription</keyword>
<dbReference type="PANTHER" id="PTHR30185">
    <property type="entry name" value="CRYPTIC BETA-GLUCOSIDE BGL OPERON ANTITERMINATOR"/>
    <property type="match status" value="1"/>
</dbReference>
<sequence>MLAFDIFDTGTGNKLQLLYLLYKKEDWYSIDELVFDSHLERKSVLKYTKELARDLLEINSSQTTIQIEFSKGKGFRFEGGTLGYLKSIPIISEQSISLSLMKELFFQTKLSLDYFQQKYFVSESTLRRKVKHFNNILQKYNLKIKSLNRELSIEGSEPQFRYLSYIAFWNVYRGISWPFPAIDQQKILDFIENEMRRYSPFKDISAVNWSYVIAINLYRYNQKKELSSEDLPEFTHQLNHDALSTLGIHDSILTTIQHYFHVSIPEADFLCLLFQTRSSFLLVPSISKRLLDVHKALNTPVYQMYQIYLDVIKPDLSSTDEQTKITYRSVILVGFLTDILFPNFSTTFSGYDYTKYLKQYYPFLREEMVKKFYEMQKKSENITFINEEMLVARFCEAHALIQSPTVFSPPVYIQLETDLPVIMEKITAKQILYFLKPFYNVSFVSPTDPTEISKPDLIIASTTYPLLNKRAKTIPVVYINPGFSSTDIFNIIEVIENKIEFRNP</sequence>
<dbReference type="EMBL" id="CP147246">
    <property type="protein sequence ID" value="WYJ94645.1"/>
    <property type="molecule type" value="Genomic_DNA"/>
</dbReference>
<evidence type="ECO:0000256" key="1">
    <source>
        <dbReference type="ARBA" id="ARBA00023015"/>
    </source>
</evidence>
<accession>A0A200J001</accession>
<keyword evidence="6" id="KW-1185">Reference proteome</keyword>
<feature type="domain" description="Mga helix-turn-helix" evidence="3">
    <location>
        <begin position="91"/>
        <end position="163"/>
    </location>
</feature>
<protein>
    <recommendedName>
        <fullName evidence="3">Mga helix-turn-helix domain-containing protein</fullName>
    </recommendedName>
</protein>
<dbReference type="PANTHER" id="PTHR30185:SF13">
    <property type="entry name" value="LICABCH OPERON REGULATOR-RELATED"/>
    <property type="match status" value="1"/>
</dbReference>
<reference evidence="4" key="1">
    <citation type="submission" date="2017-05" db="EMBL/GenBank/DDBJ databases">
        <title>The Genome Sequence of Enterococcus sp. 9D6_DIV0238.</title>
        <authorList>
            <consortium name="The Broad Institute Genomics Platform"/>
            <consortium name="The Broad Institute Genomic Center for Infectious Diseases"/>
            <person name="Earl A."/>
            <person name="Manson A."/>
            <person name="Schwartman J."/>
            <person name="Gilmore M."/>
            <person name="Abouelleil A."/>
            <person name="Cao P."/>
            <person name="Chapman S."/>
            <person name="Cusick C."/>
            <person name="Shea T."/>
            <person name="Young S."/>
            <person name="Neafsey D."/>
            <person name="Nusbaum C."/>
            <person name="Birren B."/>
        </authorList>
    </citation>
    <scope>NUCLEOTIDE SEQUENCE [LARGE SCALE GENOMIC DNA]</scope>
    <source>
        <strain evidence="4">9D6_DIV0238</strain>
    </source>
</reference>
<dbReference type="OrthoDB" id="2194501at2"/>
<dbReference type="InterPro" id="IPR050661">
    <property type="entry name" value="BglG_antiterminators"/>
</dbReference>
<proteinExistence type="predicted"/>
<reference evidence="5" key="3">
    <citation type="submission" date="2024-03" db="EMBL/GenBank/DDBJ databases">
        <title>The Genome Sequence of Enterococcus sp. DIV0238c.</title>
        <authorList>
            <consortium name="The Broad Institute Genomics Platform"/>
            <consortium name="The Broad Institute Microbial Omics Core"/>
            <consortium name="The Broad Institute Genomic Center for Infectious Diseases"/>
            <person name="Earl A."/>
            <person name="Manson A."/>
            <person name="Gilmore M."/>
            <person name="Schwartman J."/>
            <person name="Shea T."/>
            <person name="Abouelleil A."/>
            <person name="Cao P."/>
            <person name="Chapman S."/>
            <person name="Cusick C."/>
            <person name="Young S."/>
            <person name="Neafsey D."/>
            <person name="Nusbaum C."/>
            <person name="Birren B."/>
        </authorList>
    </citation>
    <scope>NUCLEOTIDE SEQUENCE</scope>
    <source>
        <strain evidence="5">9D6_DIV0238</strain>
    </source>
</reference>
<dbReference type="RefSeq" id="WP_087641905.1">
    <property type="nucleotide sequence ID" value="NZ_CP147246.1"/>
</dbReference>
<reference evidence="5" key="2">
    <citation type="submission" date="2017-05" db="EMBL/GenBank/DDBJ databases">
        <authorList>
            <consortium name="The Broad Institute Genomics Platform"/>
            <consortium name="The Broad Institute Genomic Center for Infectious Diseases"/>
            <person name="Earl A."/>
            <person name="Manson A."/>
            <person name="Schwartman J."/>
            <person name="Gilmore M."/>
            <person name="Abouelleil A."/>
            <person name="Cao P."/>
            <person name="Chapman S."/>
            <person name="Cusick C."/>
            <person name="Shea T."/>
            <person name="Young S."/>
            <person name="Neafsey D."/>
            <person name="Nusbaum C."/>
            <person name="Birren B."/>
        </authorList>
    </citation>
    <scope>NUCLEOTIDE SEQUENCE</scope>
    <source>
        <strain evidence="5">9D6_DIV0238</strain>
    </source>
</reference>